<dbReference type="AlphaFoldDB" id="A0AAN7TSP1"/>
<dbReference type="InterPro" id="IPR000757">
    <property type="entry name" value="Beta-glucanase-like"/>
</dbReference>
<dbReference type="Gene3D" id="2.60.120.200">
    <property type="match status" value="1"/>
</dbReference>
<gene>
    <name evidence="3" type="ORF">LTR62_000325</name>
</gene>
<dbReference type="GO" id="GO:0004553">
    <property type="term" value="F:hydrolase activity, hydrolyzing O-glycosyl compounds"/>
    <property type="evidence" value="ECO:0007669"/>
    <property type="project" value="InterPro"/>
</dbReference>
<dbReference type="EMBL" id="JAVRRL010000001">
    <property type="protein sequence ID" value="KAK5119114.1"/>
    <property type="molecule type" value="Genomic_DNA"/>
</dbReference>
<name>A0AAN7TSP1_9PEZI</name>
<dbReference type="PANTHER" id="PTHR38121:SF5">
    <property type="entry name" value="GH16 DOMAIN-CONTAINING PROTEIN"/>
    <property type="match status" value="1"/>
</dbReference>
<comment type="caution">
    <text evidence="3">The sequence shown here is derived from an EMBL/GenBank/DDBJ whole genome shotgun (WGS) entry which is preliminary data.</text>
</comment>
<protein>
    <recommendedName>
        <fullName evidence="2">GH16 domain-containing protein</fullName>
    </recommendedName>
</protein>
<dbReference type="Pfam" id="PF00722">
    <property type="entry name" value="Glyco_hydro_16"/>
    <property type="match status" value="1"/>
</dbReference>
<dbReference type="SUPFAM" id="SSF49899">
    <property type="entry name" value="Concanavalin A-like lectins/glucanases"/>
    <property type="match status" value="1"/>
</dbReference>
<dbReference type="PANTHER" id="PTHR38121">
    <property type="entry name" value="GH16 DOMAIN-CONTAINING PROTEIN"/>
    <property type="match status" value="1"/>
</dbReference>
<sequence length="342" mass="36209">MSPQHLLLSLAILISSTLANPCPCGYVLNSTSASPASFTHHLQTDFTAPHPSLTWSDDPASDWQAQAYNVSAPEARGPYGKAAQTGNAVLASGNQGLDLYVRSALLDGEAVPIAEIVSTREDMLYGSFRIGMQTTAVNGTCGAFFFYHNDSQEIDLEILSTQQSRLHHPANLVLQTPQSVSAGYNAAGTPDFALCNLTFDPTAGTHEYRFDWLPERVDMFADGKWLNSFYEGVPGDAGALHVIHWSNGDPLWSGGPPAQDAVLRVSYVKAWFNSSMSGTGRNCKSSDYCLVDALPGLPSSAAPNAGSSGASGTKSSAPDTGGWSHLSVAIWFFAVGSTLAVA</sequence>
<dbReference type="GO" id="GO:0005975">
    <property type="term" value="P:carbohydrate metabolic process"/>
    <property type="evidence" value="ECO:0007669"/>
    <property type="project" value="InterPro"/>
</dbReference>
<feature type="signal peptide" evidence="1">
    <location>
        <begin position="1"/>
        <end position="19"/>
    </location>
</feature>
<organism evidence="3 4">
    <name type="scientific">Meristemomyces frigidus</name>
    <dbReference type="NCBI Taxonomy" id="1508187"/>
    <lineage>
        <taxon>Eukaryota</taxon>
        <taxon>Fungi</taxon>
        <taxon>Dikarya</taxon>
        <taxon>Ascomycota</taxon>
        <taxon>Pezizomycotina</taxon>
        <taxon>Dothideomycetes</taxon>
        <taxon>Dothideomycetidae</taxon>
        <taxon>Mycosphaerellales</taxon>
        <taxon>Teratosphaeriaceae</taxon>
        <taxon>Meristemomyces</taxon>
    </lineage>
</organism>
<feature type="chain" id="PRO_5043016360" description="GH16 domain-containing protein" evidence="1">
    <location>
        <begin position="20"/>
        <end position="342"/>
    </location>
</feature>
<dbReference type="PROSITE" id="PS51762">
    <property type="entry name" value="GH16_2"/>
    <property type="match status" value="1"/>
</dbReference>
<reference evidence="3" key="1">
    <citation type="submission" date="2023-08" db="EMBL/GenBank/DDBJ databases">
        <title>Black Yeasts Isolated from many extreme environments.</title>
        <authorList>
            <person name="Coleine C."/>
            <person name="Stajich J.E."/>
            <person name="Selbmann L."/>
        </authorList>
    </citation>
    <scope>NUCLEOTIDE SEQUENCE</scope>
    <source>
        <strain evidence="3">CCFEE 5401</strain>
    </source>
</reference>
<dbReference type="CDD" id="cd00413">
    <property type="entry name" value="Glyco_hydrolase_16"/>
    <property type="match status" value="1"/>
</dbReference>
<feature type="domain" description="GH16" evidence="2">
    <location>
        <begin position="53"/>
        <end position="276"/>
    </location>
</feature>
<evidence type="ECO:0000313" key="3">
    <source>
        <dbReference type="EMBL" id="KAK5119114.1"/>
    </source>
</evidence>
<evidence type="ECO:0000256" key="1">
    <source>
        <dbReference type="SAM" id="SignalP"/>
    </source>
</evidence>
<proteinExistence type="predicted"/>
<accession>A0AAN7TSP1</accession>
<evidence type="ECO:0000313" key="4">
    <source>
        <dbReference type="Proteomes" id="UP001310890"/>
    </source>
</evidence>
<keyword evidence="1" id="KW-0732">Signal</keyword>
<evidence type="ECO:0000259" key="2">
    <source>
        <dbReference type="PROSITE" id="PS51762"/>
    </source>
</evidence>
<dbReference type="Proteomes" id="UP001310890">
    <property type="component" value="Unassembled WGS sequence"/>
</dbReference>
<dbReference type="InterPro" id="IPR013320">
    <property type="entry name" value="ConA-like_dom_sf"/>
</dbReference>